<dbReference type="GO" id="GO:0006508">
    <property type="term" value="P:proteolysis"/>
    <property type="evidence" value="ECO:0007669"/>
    <property type="project" value="InterPro"/>
</dbReference>
<dbReference type="GO" id="GO:0007165">
    <property type="term" value="P:signal transduction"/>
    <property type="evidence" value="ECO:0007669"/>
    <property type="project" value="TreeGrafter"/>
</dbReference>
<keyword evidence="4" id="KW-1185">Reference proteome</keyword>
<dbReference type="Pfam" id="PF03572">
    <property type="entry name" value="Peptidase_S41"/>
    <property type="match status" value="1"/>
</dbReference>
<dbReference type="RefSeq" id="WP_187713198.1">
    <property type="nucleotide sequence ID" value="NZ_CP060820.1"/>
</dbReference>
<evidence type="ECO:0000256" key="1">
    <source>
        <dbReference type="SAM" id="SignalP"/>
    </source>
</evidence>
<dbReference type="GO" id="GO:0004175">
    <property type="term" value="F:endopeptidase activity"/>
    <property type="evidence" value="ECO:0007669"/>
    <property type="project" value="TreeGrafter"/>
</dbReference>
<sequence>MRALTLVLPLLLALAGLARAADAPLPRIQPEALRSDVDLLQQAFEALHPGLYRYRTPRQVRADLARLRAEFDQPRGVDEAYLALTRFSAALRCGHTYPNFHNQSRAVQQALFERDDRVPFRLRWLDGAMVVTRDYSGHAAMRPGTRVLAIDGVAAADLLARMLPLTRADGGNDAKRMAQLDMRGNDQYETFDILLSLLQPAAGGQRRYRVQAPGAAAPVELELPSLSYAARLAQRDVPDTKGDAPAWTLDLGDPAFAVLRMPSWALYDSRWDWQGFLAQSFATLVARRAPALVIDLRGNEGGLDIGDELLAHLAQRPLALPAYRRLVRYRAVPAALVPYLDTWDPSFKDWGAAARPYDARYFELRRDGDDDGSGIAPRAPRYAGRVFVLTDAANSSATFQFALQARRSGLATLVGQATGGNRRGINGGAFFFLRLPGSGLEMDLPLIGRFPVAPEPDAGVDPDIAVALTADDIGNGRDAALAAVRAALQEAPR</sequence>
<dbReference type="Gene3D" id="3.90.226.10">
    <property type="entry name" value="2-enoyl-CoA Hydratase, Chain A, domain 1"/>
    <property type="match status" value="1"/>
</dbReference>
<proteinExistence type="predicted"/>
<feature type="chain" id="PRO_5028903644" evidence="1">
    <location>
        <begin position="21"/>
        <end position="493"/>
    </location>
</feature>
<dbReference type="InterPro" id="IPR029045">
    <property type="entry name" value="ClpP/crotonase-like_dom_sf"/>
</dbReference>
<name>A0A7H0G0E6_9GAMM</name>
<protein>
    <submittedName>
        <fullName evidence="3">Peptidase S41</fullName>
    </submittedName>
</protein>
<reference evidence="3 4" key="1">
    <citation type="submission" date="2020-08" db="EMBL/GenBank/DDBJ databases">
        <title>Lysobacter sp. II4 sp. nov., isolated from soil.</title>
        <authorList>
            <person name="Woo C.Y."/>
            <person name="Kim J."/>
        </authorList>
    </citation>
    <scope>NUCLEOTIDE SEQUENCE [LARGE SCALE GENOMIC DNA]</scope>
    <source>
        <strain evidence="3 4">II4</strain>
    </source>
</reference>
<dbReference type="InterPro" id="IPR005151">
    <property type="entry name" value="Tail-specific_protease"/>
</dbReference>
<feature type="domain" description="Tail specific protease" evidence="2">
    <location>
        <begin position="257"/>
        <end position="422"/>
    </location>
</feature>
<gene>
    <name evidence="3" type="ORF">H8B22_06025</name>
</gene>
<dbReference type="PANTHER" id="PTHR32060">
    <property type="entry name" value="TAIL-SPECIFIC PROTEASE"/>
    <property type="match status" value="1"/>
</dbReference>
<dbReference type="SUPFAM" id="SSF52096">
    <property type="entry name" value="ClpP/crotonase"/>
    <property type="match status" value="1"/>
</dbReference>
<feature type="signal peptide" evidence="1">
    <location>
        <begin position="1"/>
        <end position="20"/>
    </location>
</feature>
<organism evidence="3 4">
    <name type="scientific">Agrilutibacter terrestris</name>
    <dbReference type="NCBI Taxonomy" id="2865112"/>
    <lineage>
        <taxon>Bacteria</taxon>
        <taxon>Pseudomonadati</taxon>
        <taxon>Pseudomonadota</taxon>
        <taxon>Gammaproteobacteria</taxon>
        <taxon>Lysobacterales</taxon>
        <taxon>Lysobacteraceae</taxon>
        <taxon>Agrilutibacter</taxon>
    </lineage>
</organism>
<keyword evidence="1" id="KW-0732">Signal</keyword>
<dbReference type="KEGG" id="lsx:H8B22_06025"/>
<evidence type="ECO:0000259" key="2">
    <source>
        <dbReference type="Pfam" id="PF03572"/>
    </source>
</evidence>
<accession>A0A7H0G0E6</accession>
<evidence type="ECO:0000313" key="4">
    <source>
        <dbReference type="Proteomes" id="UP000516018"/>
    </source>
</evidence>
<dbReference type="EMBL" id="CP060820">
    <property type="protein sequence ID" value="QNP41762.1"/>
    <property type="molecule type" value="Genomic_DNA"/>
</dbReference>
<dbReference type="GO" id="GO:0030288">
    <property type="term" value="C:outer membrane-bounded periplasmic space"/>
    <property type="evidence" value="ECO:0007669"/>
    <property type="project" value="TreeGrafter"/>
</dbReference>
<evidence type="ECO:0000313" key="3">
    <source>
        <dbReference type="EMBL" id="QNP41762.1"/>
    </source>
</evidence>
<dbReference type="Proteomes" id="UP000516018">
    <property type="component" value="Chromosome"/>
</dbReference>
<dbReference type="AlphaFoldDB" id="A0A7H0G0E6"/>
<dbReference type="PANTHER" id="PTHR32060:SF30">
    <property type="entry name" value="CARBOXY-TERMINAL PROCESSING PROTEASE CTPA"/>
    <property type="match status" value="1"/>
</dbReference>
<dbReference type="GO" id="GO:0008236">
    <property type="term" value="F:serine-type peptidase activity"/>
    <property type="evidence" value="ECO:0007669"/>
    <property type="project" value="InterPro"/>
</dbReference>